<gene>
    <name evidence="2" type="ORF">GQN54_06490</name>
</gene>
<keyword evidence="1" id="KW-1133">Transmembrane helix</keyword>
<dbReference type="Proteomes" id="UP000470771">
    <property type="component" value="Unassembled WGS sequence"/>
</dbReference>
<keyword evidence="3" id="KW-1185">Reference proteome</keyword>
<dbReference type="EMBL" id="WWNE01000005">
    <property type="protein sequence ID" value="NBG65759.1"/>
    <property type="molecule type" value="Genomic_DNA"/>
</dbReference>
<protein>
    <submittedName>
        <fullName evidence="2">Uncharacterized protein</fullName>
    </submittedName>
</protein>
<keyword evidence="1" id="KW-0472">Membrane</keyword>
<organism evidence="2 3">
    <name type="scientific">Acidiluteibacter ferrifornacis</name>
    <dbReference type="NCBI Taxonomy" id="2692424"/>
    <lineage>
        <taxon>Bacteria</taxon>
        <taxon>Pseudomonadati</taxon>
        <taxon>Bacteroidota</taxon>
        <taxon>Flavobacteriia</taxon>
        <taxon>Flavobacteriales</taxon>
        <taxon>Cryomorphaceae</taxon>
        <taxon>Acidiluteibacter</taxon>
    </lineage>
</organism>
<evidence type="ECO:0000256" key="1">
    <source>
        <dbReference type="SAM" id="Phobius"/>
    </source>
</evidence>
<dbReference type="RefSeq" id="WP_160632698.1">
    <property type="nucleotide sequence ID" value="NZ_WWNE01000005.1"/>
</dbReference>
<evidence type="ECO:0000313" key="2">
    <source>
        <dbReference type="EMBL" id="NBG65759.1"/>
    </source>
</evidence>
<name>A0A6N9NIT5_9FLAO</name>
<proteinExistence type="predicted"/>
<evidence type="ECO:0000313" key="3">
    <source>
        <dbReference type="Proteomes" id="UP000470771"/>
    </source>
</evidence>
<reference evidence="2 3" key="1">
    <citation type="submission" date="2019-12" db="EMBL/GenBank/DDBJ databases">
        <authorList>
            <person name="Zhao J."/>
        </authorList>
    </citation>
    <scope>NUCLEOTIDE SEQUENCE [LARGE SCALE GENOMIC DNA]</scope>
    <source>
        <strain evidence="2 3">S-15</strain>
    </source>
</reference>
<keyword evidence="1" id="KW-0812">Transmembrane</keyword>
<feature type="transmembrane region" description="Helical" evidence="1">
    <location>
        <begin position="12"/>
        <end position="33"/>
    </location>
</feature>
<comment type="caution">
    <text evidence="2">The sequence shown here is derived from an EMBL/GenBank/DDBJ whole genome shotgun (WGS) entry which is preliminary data.</text>
</comment>
<sequence length="183" mass="21483">MIAYSRNNRNSILIGLVLALLAPLIGGGFYFVYRRNAVRREVKHMMKTKASKDDLVEFNFTQAEIENELKWKHSKEFEYKGMMYDIIEANENGDLTQYWCWKDEKETHLNKQLIHLTNYALGHDVPFKNQKQQLKTFVKSLFTENWDQFQCQLFGKTNNNYAPYSEGVITSFLSPPSPPPQFI</sequence>
<dbReference type="AlphaFoldDB" id="A0A6N9NIT5"/>
<accession>A0A6N9NIT5</accession>